<comment type="caution">
    <text evidence="2">The sequence shown here is derived from an EMBL/GenBank/DDBJ whole genome shotgun (WGS) entry which is preliminary data.</text>
</comment>
<protein>
    <submittedName>
        <fullName evidence="2">Uncharacterized protein</fullName>
    </submittedName>
</protein>
<dbReference type="AlphaFoldDB" id="X0UBD6"/>
<proteinExistence type="predicted"/>
<evidence type="ECO:0000313" key="2">
    <source>
        <dbReference type="EMBL" id="GAF96636.1"/>
    </source>
</evidence>
<evidence type="ECO:0000256" key="1">
    <source>
        <dbReference type="SAM" id="MobiDB-lite"/>
    </source>
</evidence>
<accession>X0UBD6</accession>
<dbReference type="EMBL" id="BARS01013424">
    <property type="protein sequence ID" value="GAF96636.1"/>
    <property type="molecule type" value="Genomic_DNA"/>
</dbReference>
<reference evidence="2" key="1">
    <citation type="journal article" date="2014" name="Front. Microbiol.">
        <title>High frequency of phylogenetically diverse reductive dehalogenase-homologous genes in deep subseafloor sedimentary metagenomes.</title>
        <authorList>
            <person name="Kawai M."/>
            <person name="Futagami T."/>
            <person name="Toyoda A."/>
            <person name="Takaki Y."/>
            <person name="Nishi S."/>
            <person name="Hori S."/>
            <person name="Arai W."/>
            <person name="Tsubouchi T."/>
            <person name="Morono Y."/>
            <person name="Uchiyama I."/>
            <person name="Ito T."/>
            <person name="Fujiyama A."/>
            <person name="Inagaki F."/>
            <person name="Takami H."/>
        </authorList>
    </citation>
    <scope>NUCLEOTIDE SEQUENCE</scope>
    <source>
        <strain evidence="2">Expedition CK06-06</strain>
    </source>
</reference>
<sequence length="96" mass="10317">GRQVEPAGRARAIHYHVIWLIFRLDRAESLAGHALGLVAGNQGHVATDVAGDRHRALADGPTSNHRDTLISAQANQPEAVHSDSQRFDQGGVTHVN</sequence>
<feature type="non-terminal residue" evidence="2">
    <location>
        <position position="1"/>
    </location>
</feature>
<feature type="region of interest" description="Disordered" evidence="1">
    <location>
        <begin position="75"/>
        <end position="96"/>
    </location>
</feature>
<name>X0UBD6_9ZZZZ</name>
<gene>
    <name evidence="2" type="ORF">S01H1_23320</name>
</gene>
<organism evidence="2">
    <name type="scientific">marine sediment metagenome</name>
    <dbReference type="NCBI Taxonomy" id="412755"/>
    <lineage>
        <taxon>unclassified sequences</taxon>
        <taxon>metagenomes</taxon>
        <taxon>ecological metagenomes</taxon>
    </lineage>
</organism>